<dbReference type="Proteomes" id="UP000038010">
    <property type="component" value="Unassembled WGS sequence"/>
</dbReference>
<dbReference type="OrthoDB" id="421075at2759"/>
<dbReference type="GO" id="GO:0006401">
    <property type="term" value="P:RNA catabolic process"/>
    <property type="evidence" value="ECO:0007669"/>
    <property type="project" value="InterPro"/>
</dbReference>
<dbReference type="InterPro" id="IPR039226">
    <property type="entry name" value="Ski3/TTC37"/>
</dbReference>
<evidence type="ECO:0000256" key="1">
    <source>
        <dbReference type="ARBA" id="ARBA00022737"/>
    </source>
</evidence>
<feature type="repeat" description="TPR" evidence="3">
    <location>
        <begin position="639"/>
        <end position="672"/>
    </location>
</feature>
<dbReference type="InterPro" id="IPR011990">
    <property type="entry name" value="TPR-like_helical_dom_sf"/>
</dbReference>
<gene>
    <name evidence="4" type="ORF">AB675_8566</name>
</gene>
<keyword evidence="1" id="KW-0677">Repeat</keyword>
<dbReference type="EMBL" id="LFJN01000003">
    <property type="protein sequence ID" value="KPI44790.1"/>
    <property type="molecule type" value="Genomic_DNA"/>
</dbReference>
<comment type="caution">
    <text evidence="4">The sequence shown here is derived from an EMBL/GenBank/DDBJ whole genome shotgun (WGS) entry which is preliminary data.</text>
</comment>
<evidence type="ECO:0000256" key="3">
    <source>
        <dbReference type="PROSITE-ProRule" id="PRU00339"/>
    </source>
</evidence>
<dbReference type="VEuPathDB" id="FungiDB:AB675_8566"/>
<protein>
    <submittedName>
        <fullName evidence="4">Superkiller protein 3</fullName>
    </submittedName>
</protein>
<dbReference type="PANTHER" id="PTHR15704:SF7">
    <property type="entry name" value="SUPERKILLER COMPLEX PROTEIN 3"/>
    <property type="match status" value="1"/>
</dbReference>
<dbReference type="GO" id="GO:0055087">
    <property type="term" value="C:Ski complex"/>
    <property type="evidence" value="ECO:0007669"/>
    <property type="project" value="InterPro"/>
</dbReference>
<feature type="repeat" description="TPR" evidence="3">
    <location>
        <begin position="971"/>
        <end position="1004"/>
    </location>
</feature>
<dbReference type="Gene3D" id="1.25.40.10">
    <property type="entry name" value="Tetratricopeptide repeat domain"/>
    <property type="match status" value="5"/>
</dbReference>
<dbReference type="Pfam" id="PF13432">
    <property type="entry name" value="TPR_16"/>
    <property type="match status" value="2"/>
</dbReference>
<reference evidence="4 5" key="1">
    <citation type="submission" date="2015-06" db="EMBL/GenBank/DDBJ databases">
        <title>Draft genome of the ant-associated black yeast Phialophora attae CBS 131958.</title>
        <authorList>
            <person name="Moreno L.F."/>
            <person name="Stielow B.J."/>
            <person name="de Hoog S."/>
            <person name="Vicente V.A."/>
            <person name="Weiss V.A."/>
            <person name="de Vries M."/>
            <person name="Cruz L.M."/>
            <person name="Souza E.M."/>
        </authorList>
    </citation>
    <scope>NUCLEOTIDE SEQUENCE [LARGE SCALE GENOMIC DNA]</scope>
    <source>
        <strain evidence="4 5">CBS 131958</strain>
    </source>
</reference>
<accession>A0A0N1HGL9</accession>
<keyword evidence="2 3" id="KW-0802">TPR repeat</keyword>
<dbReference type="SMART" id="SM00028">
    <property type="entry name" value="TPR"/>
    <property type="match status" value="10"/>
</dbReference>
<dbReference type="InterPro" id="IPR040962">
    <property type="entry name" value="TPR_22"/>
</dbReference>
<keyword evidence="5" id="KW-1185">Reference proteome</keyword>
<dbReference type="Pfam" id="PF14559">
    <property type="entry name" value="TPR_19"/>
    <property type="match status" value="2"/>
</dbReference>
<feature type="repeat" description="TPR" evidence="3">
    <location>
        <begin position="439"/>
        <end position="472"/>
    </location>
</feature>
<feature type="repeat" description="TPR" evidence="3">
    <location>
        <begin position="37"/>
        <end position="70"/>
    </location>
</feature>
<dbReference type="PANTHER" id="PTHR15704">
    <property type="entry name" value="SUPERKILLER 3 PROTEIN-RELATED"/>
    <property type="match status" value="1"/>
</dbReference>
<dbReference type="SUPFAM" id="SSF48452">
    <property type="entry name" value="TPR-like"/>
    <property type="match status" value="3"/>
</dbReference>
<sequence>MPPKSALKSIKAHIDKSEFAQAVQEAKDLVKEDPQNHTAFLFLGFAYEKQNDLNAAESALEAAASLRPQDVQAYKGLVTLYEKQDHAKLDKYHHVTLVLAQIYADQDDREQCQNVVDKYETFAKRHGSPPQYRHALELILPSSPLYPTLEGRVLKPSLAYQRTLESAEAEEEGWIKSQVSERRTRIGARVDQVTLEVKREAIPKFLIEDKLTALIDWTQDDDRRHELEQKRFQRMYDNLLALPAQEKPTQRDKVVQAANGIVIIKQQYCPGWKVALEWVDAEDLFDWDPSLFHEYIGYFPDDGLSKVLNGFLASDASPFPQPEPEKDSEAAPTVKLSEAEQVIMMNEGLIDCSDSAFAHRIVAHTYLHLGEWQDAVTLAEKSQQLYLDAQNKYALDMQNSLDGVRLTLANALIHYQSPRHHQKSMAVFKEILLRKPKLTAALLGVGLIYEEDEQYAEATSFLEPALERDPQNLRIQSELAWCKAKTGKYSDSLSMLQDVLTAAQNDAPDDKKMLAELHYRIGVCKWHIDSSNAARKDRDGPYSDFVAAIQANNSYAPAWTHLGVYFQDYTKKTSKNKENAEHALRMAFELSASELTAAERLASQYANTSQWDLVELVASRVIASDSAKVWPGSKKKAPSWPHAALGIANINKQQYSQSIISFQAALRINPSDYHSWVGLGESYLHSGRYVSAARAFSKAESIDHGLPPDQTWFAKYMLANVQKEVGDFDAAILSYEGVLETKVDELGMLLALLQSFADNAWAKISQGLYEQGRDLALRAIDVGMNISDQKTGIFNLWKSVADACSALAHVHAFVYAEKVMDKLESLLQCKTSNGELELFDEHDGLSIDFVESRASTARGVVSDQLLVAAILAHKRGIHVASHDVHAQAVSWYNLGWAEYRAASCAGPLLQTKGQKPKRLLRASMRCFKHAIELEASNPDFWNALGVVTMTLSPKVSQHSLVRSLNLNDNSPRSWTNLGVLYLLNNDTELANQAFTRAQSADPEYAEAWLGQGLIAVLTGHSHDARNLFTHAFEISDGSLHASRGLYSTSIFDFISTHASKASDLVGLLQPLLAVRQLHNLDPINITVTHLMALYAERVGDFSSAESALREVCDVMEAAYEESESDEHLSRFVQAKADLARVQLGTQQFESAIENASVVLDLTEEADDPSGHAAEARDRARLSAHVTTGLAQSHSGVVDASIASLQAALQVCPDNPDIICMLAQVLWAKGAGSAAEKEAARTQLLNAVSAHPGHVQSVCLLAVAGLTENDTELLAAVVDDLDALQKDNAVSDADQARVSELLAAIQLQNIESTTAYDATRKQLMTAQATADIMLAPWKPAGWLELYRATATNDEDDESRSFAGEMAVGNALRGMPPGGDMRAEDIGPVGPVGNASAIRDPLYTSRQIDAILRTIRGIADLQGW</sequence>
<dbReference type="Pfam" id="PF18833">
    <property type="entry name" value="TPR_22"/>
    <property type="match status" value="1"/>
</dbReference>
<dbReference type="PROSITE" id="PS50005">
    <property type="entry name" value="TPR"/>
    <property type="match status" value="4"/>
</dbReference>
<evidence type="ECO:0000313" key="4">
    <source>
        <dbReference type="EMBL" id="KPI44790.1"/>
    </source>
</evidence>
<evidence type="ECO:0000256" key="2">
    <source>
        <dbReference type="ARBA" id="ARBA00022803"/>
    </source>
</evidence>
<dbReference type="InterPro" id="IPR019734">
    <property type="entry name" value="TPR_rpt"/>
</dbReference>
<organism evidence="4 5">
    <name type="scientific">Cyphellophora attinorum</name>
    <dbReference type="NCBI Taxonomy" id="1664694"/>
    <lineage>
        <taxon>Eukaryota</taxon>
        <taxon>Fungi</taxon>
        <taxon>Dikarya</taxon>
        <taxon>Ascomycota</taxon>
        <taxon>Pezizomycotina</taxon>
        <taxon>Eurotiomycetes</taxon>
        <taxon>Chaetothyriomycetidae</taxon>
        <taxon>Chaetothyriales</taxon>
        <taxon>Cyphellophoraceae</taxon>
        <taxon>Cyphellophora</taxon>
    </lineage>
</organism>
<dbReference type="GeneID" id="28740901"/>
<proteinExistence type="predicted"/>
<evidence type="ECO:0000313" key="5">
    <source>
        <dbReference type="Proteomes" id="UP000038010"/>
    </source>
</evidence>
<name>A0A0N1HGL9_9EURO</name>
<dbReference type="RefSeq" id="XP_018004753.1">
    <property type="nucleotide sequence ID" value="XM_018149021.1"/>
</dbReference>
<dbReference type="STRING" id="1664694.A0A0N1HGL9"/>